<dbReference type="EMBL" id="JAAEDH010000019">
    <property type="protein sequence ID" value="MBR0656556.1"/>
    <property type="molecule type" value="Genomic_DNA"/>
</dbReference>
<dbReference type="Gene3D" id="3.40.50.150">
    <property type="entry name" value="Vaccinia Virus protein VP39"/>
    <property type="match status" value="1"/>
</dbReference>
<dbReference type="InterPro" id="IPR029063">
    <property type="entry name" value="SAM-dependent_MTases_sf"/>
</dbReference>
<dbReference type="Proteomes" id="UP001196068">
    <property type="component" value="Unassembled WGS sequence"/>
</dbReference>
<evidence type="ECO:0000256" key="1">
    <source>
        <dbReference type="ARBA" id="ARBA00022679"/>
    </source>
</evidence>
<dbReference type="SUPFAM" id="SSF53335">
    <property type="entry name" value="S-adenosyl-L-methionine-dependent methyltransferases"/>
    <property type="match status" value="1"/>
</dbReference>
<proteinExistence type="predicted"/>
<comment type="caution">
    <text evidence="3">The sequence shown here is derived from an EMBL/GenBank/DDBJ whole genome shotgun (WGS) entry which is preliminary data.</text>
</comment>
<keyword evidence="1" id="KW-0808">Transferase</keyword>
<dbReference type="GO" id="GO:0032259">
    <property type="term" value="P:methylation"/>
    <property type="evidence" value="ECO:0007669"/>
    <property type="project" value="UniProtKB-KW"/>
</dbReference>
<dbReference type="Pfam" id="PF08241">
    <property type="entry name" value="Methyltransf_11"/>
    <property type="match status" value="1"/>
</dbReference>
<sequence>MPMQETSGAPRRFWPSPRALYSRLATRAFTERGLYLNLGYWKEAQTIDEACAALALLVAETARMGPRDEVVDVGFGFADQDMLWVEKFAPRHITGLNVTPVHVRIGRARVERRGLSSRIDLREGSATAMPLPDASCDVVTAVESAFHFNTREAFLAEAFRVLRPGGRLVLADLIRAAPADTAGGRRWQACTWPVFARIFSVPDANADEREGYAGKLAAAGFGDVSVVPIGQDVFPGWHRALREDRALFRRLPLPGQAAYAALLPVTPERVYAALDYVLTSARKPEATVADALG</sequence>
<evidence type="ECO:0000259" key="2">
    <source>
        <dbReference type="Pfam" id="PF08241"/>
    </source>
</evidence>
<feature type="domain" description="Methyltransferase type 11" evidence="2">
    <location>
        <begin position="71"/>
        <end position="170"/>
    </location>
</feature>
<reference evidence="3" key="1">
    <citation type="submission" date="2020-01" db="EMBL/GenBank/DDBJ databases">
        <authorList>
            <person name="Rat A."/>
        </authorList>
    </citation>
    <scope>NUCLEOTIDE SEQUENCE</scope>
    <source>
        <strain evidence="3">LMG 28251</strain>
    </source>
</reference>
<keyword evidence="3" id="KW-0489">Methyltransferase</keyword>
<evidence type="ECO:0000313" key="3">
    <source>
        <dbReference type="EMBL" id="MBR0656556.1"/>
    </source>
</evidence>
<name>A0AAF1K600_9PROT</name>
<evidence type="ECO:0000313" key="4">
    <source>
        <dbReference type="Proteomes" id="UP001196068"/>
    </source>
</evidence>
<gene>
    <name evidence="3" type="ORF">GXW79_15855</name>
</gene>
<dbReference type="InterPro" id="IPR013216">
    <property type="entry name" value="Methyltransf_11"/>
</dbReference>
<dbReference type="PANTHER" id="PTHR44068:SF11">
    <property type="entry name" value="GERANYL DIPHOSPHATE 2-C-METHYLTRANSFERASE"/>
    <property type="match status" value="1"/>
</dbReference>
<protein>
    <submittedName>
        <fullName evidence="3">Class I SAM-dependent methyltransferase</fullName>
    </submittedName>
</protein>
<dbReference type="CDD" id="cd02440">
    <property type="entry name" value="AdoMet_MTases"/>
    <property type="match status" value="1"/>
</dbReference>
<dbReference type="PANTHER" id="PTHR44068">
    <property type="entry name" value="ZGC:194242"/>
    <property type="match status" value="1"/>
</dbReference>
<dbReference type="AlphaFoldDB" id="A0AAF1K600"/>
<keyword evidence="4" id="KW-1185">Reference proteome</keyword>
<reference evidence="3" key="2">
    <citation type="journal article" date="2021" name="Syst. Appl. Microbiol.">
        <title>Roseomonas hellenica sp. nov., isolated from roots of wild-growing Alkanna tinctoria.</title>
        <authorList>
            <person name="Rat A."/>
            <person name="Naranjo H.D."/>
            <person name="Lebbe L."/>
            <person name="Cnockaert M."/>
            <person name="Krigas N."/>
            <person name="Grigoriadou K."/>
            <person name="Maloupa E."/>
            <person name="Willems A."/>
        </authorList>
    </citation>
    <scope>NUCLEOTIDE SEQUENCE</scope>
    <source>
        <strain evidence="3">LMG 28251</strain>
    </source>
</reference>
<dbReference type="GO" id="GO:0008757">
    <property type="term" value="F:S-adenosylmethionine-dependent methyltransferase activity"/>
    <property type="evidence" value="ECO:0007669"/>
    <property type="project" value="InterPro"/>
</dbReference>
<accession>A0AAF1K600</accession>
<organism evidence="3 4">
    <name type="scientific">Plastoroseomonas arctica</name>
    <dbReference type="NCBI Taxonomy" id="1509237"/>
    <lineage>
        <taxon>Bacteria</taxon>
        <taxon>Pseudomonadati</taxon>
        <taxon>Pseudomonadota</taxon>
        <taxon>Alphaproteobacteria</taxon>
        <taxon>Acetobacterales</taxon>
        <taxon>Acetobacteraceae</taxon>
        <taxon>Plastoroseomonas</taxon>
    </lineage>
</organism>
<dbReference type="InterPro" id="IPR050447">
    <property type="entry name" value="Erg6_SMT_methyltransf"/>
</dbReference>